<sequence length="51" mass="5937">MDFFFYKYKWNQDFGWKLVVIDSQIQGSKAGSSQLSKKKVVISCGRWSTNV</sequence>
<accession>A0A0A9CXH4</accession>
<protein>
    <submittedName>
        <fullName evidence="1">Uncharacterized protein</fullName>
    </submittedName>
</protein>
<proteinExistence type="predicted"/>
<dbReference type="AlphaFoldDB" id="A0A0A9CXH4"/>
<organism evidence="1">
    <name type="scientific">Arundo donax</name>
    <name type="common">Giant reed</name>
    <name type="synonym">Donax arundinaceus</name>
    <dbReference type="NCBI Taxonomy" id="35708"/>
    <lineage>
        <taxon>Eukaryota</taxon>
        <taxon>Viridiplantae</taxon>
        <taxon>Streptophyta</taxon>
        <taxon>Embryophyta</taxon>
        <taxon>Tracheophyta</taxon>
        <taxon>Spermatophyta</taxon>
        <taxon>Magnoliopsida</taxon>
        <taxon>Liliopsida</taxon>
        <taxon>Poales</taxon>
        <taxon>Poaceae</taxon>
        <taxon>PACMAD clade</taxon>
        <taxon>Arundinoideae</taxon>
        <taxon>Arundineae</taxon>
        <taxon>Arundo</taxon>
    </lineage>
</organism>
<name>A0A0A9CXH4_ARUDO</name>
<reference evidence="1" key="2">
    <citation type="journal article" date="2015" name="Data Brief">
        <title>Shoot transcriptome of the giant reed, Arundo donax.</title>
        <authorList>
            <person name="Barrero R.A."/>
            <person name="Guerrero F.D."/>
            <person name="Moolhuijzen P."/>
            <person name="Goolsby J.A."/>
            <person name="Tidwell J."/>
            <person name="Bellgard S.E."/>
            <person name="Bellgard M.I."/>
        </authorList>
    </citation>
    <scope>NUCLEOTIDE SEQUENCE</scope>
    <source>
        <tissue evidence="1">Shoot tissue taken approximately 20 cm above the soil surface</tissue>
    </source>
</reference>
<dbReference type="EMBL" id="GBRH01221713">
    <property type="protein sequence ID" value="JAD76182.1"/>
    <property type="molecule type" value="Transcribed_RNA"/>
</dbReference>
<reference evidence="1" key="1">
    <citation type="submission" date="2014-09" db="EMBL/GenBank/DDBJ databases">
        <authorList>
            <person name="Magalhaes I.L.F."/>
            <person name="Oliveira U."/>
            <person name="Santos F.R."/>
            <person name="Vidigal T.H.D.A."/>
            <person name="Brescovit A.D."/>
            <person name="Santos A.J."/>
        </authorList>
    </citation>
    <scope>NUCLEOTIDE SEQUENCE</scope>
    <source>
        <tissue evidence="1">Shoot tissue taken approximately 20 cm above the soil surface</tissue>
    </source>
</reference>
<evidence type="ECO:0000313" key="1">
    <source>
        <dbReference type="EMBL" id="JAD76182.1"/>
    </source>
</evidence>